<dbReference type="PROSITE" id="PS00687">
    <property type="entry name" value="ALDEHYDE_DEHYDR_GLU"/>
    <property type="match status" value="1"/>
</dbReference>
<evidence type="ECO:0000313" key="6">
    <source>
        <dbReference type="EMBL" id="BAU94448.1"/>
    </source>
</evidence>
<dbReference type="SUPFAM" id="SSF53720">
    <property type="entry name" value="ALDH-like"/>
    <property type="match status" value="1"/>
</dbReference>
<dbReference type="InterPro" id="IPR029510">
    <property type="entry name" value="Ald_DH_CS_GLU"/>
</dbReference>
<dbReference type="EMBL" id="AP017369">
    <property type="protein sequence ID" value="BAU94448.1"/>
    <property type="molecule type" value="Genomic_DNA"/>
</dbReference>
<keyword evidence="2 4" id="KW-0560">Oxidoreductase</keyword>
<dbReference type="FunFam" id="3.40.309.10:FF:000009">
    <property type="entry name" value="Aldehyde dehydrogenase A"/>
    <property type="match status" value="1"/>
</dbReference>
<dbReference type="InterPro" id="IPR016162">
    <property type="entry name" value="Ald_DH_N"/>
</dbReference>
<accession>A0A169RMS1</accession>
<dbReference type="RefSeq" id="WP_096453535.1">
    <property type="nucleotide sequence ID" value="NZ_AP017369.1"/>
</dbReference>
<reference evidence="6 7" key="1">
    <citation type="submission" date="2016-02" db="EMBL/GenBank/DDBJ databases">
        <title>Corynebacterium glutamicum N24 whole genome sequencing project.</title>
        <authorList>
            <person name="Matsutani M."/>
            <person name="Nangtapong N."/>
            <person name="Yakushi T."/>
            <person name="Matsushita K."/>
        </authorList>
    </citation>
    <scope>NUCLEOTIDE SEQUENCE [LARGE SCALE GENOMIC DNA]</scope>
    <source>
        <strain evidence="6 7">N24</strain>
    </source>
</reference>
<evidence type="ECO:0000256" key="3">
    <source>
        <dbReference type="PROSITE-ProRule" id="PRU10007"/>
    </source>
</evidence>
<dbReference type="InterPro" id="IPR016161">
    <property type="entry name" value="Ald_DH/histidinol_DH"/>
</dbReference>
<comment type="similarity">
    <text evidence="1 4">Belongs to the aldehyde dehydrogenase family.</text>
</comment>
<evidence type="ECO:0000256" key="2">
    <source>
        <dbReference type="ARBA" id="ARBA00023002"/>
    </source>
</evidence>
<dbReference type="PANTHER" id="PTHR42804:SF1">
    <property type="entry name" value="ALDEHYDE DEHYDROGENASE-RELATED"/>
    <property type="match status" value="1"/>
</dbReference>
<feature type="active site" evidence="3">
    <location>
        <position position="268"/>
    </location>
</feature>
<dbReference type="KEGG" id="csur:N24_0186"/>
<protein>
    <submittedName>
        <fullName evidence="6">Aldehyde dehydrogenase</fullName>
    </submittedName>
</protein>
<dbReference type="FunFam" id="3.40.605.10:FF:000007">
    <property type="entry name" value="NAD/NADP-dependent betaine aldehyde dehydrogenase"/>
    <property type="match status" value="1"/>
</dbReference>
<evidence type="ECO:0000256" key="1">
    <source>
        <dbReference type="ARBA" id="ARBA00009986"/>
    </source>
</evidence>
<evidence type="ECO:0000259" key="5">
    <source>
        <dbReference type="Pfam" id="PF00171"/>
    </source>
</evidence>
<organism evidence="6 7">
    <name type="scientific">Corynebacterium suranareeae</name>
    <dbReference type="NCBI Taxonomy" id="2506452"/>
    <lineage>
        <taxon>Bacteria</taxon>
        <taxon>Bacillati</taxon>
        <taxon>Actinomycetota</taxon>
        <taxon>Actinomycetes</taxon>
        <taxon>Mycobacteriales</taxon>
        <taxon>Corynebacteriaceae</taxon>
        <taxon>Corynebacterium</taxon>
    </lineage>
</organism>
<dbReference type="Proteomes" id="UP000218244">
    <property type="component" value="Chromosome"/>
</dbReference>
<feature type="domain" description="Aldehyde dehydrogenase" evidence="5">
    <location>
        <begin position="27"/>
        <end position="495"/>
    </location>
</feature>
<evidence type="ECO:0000256" key="4">
    <source>
        <dbReference type="RuleBase" id="RU003345"/>
    </source>
</evidence>
<proteinExistence type="inferred from homology"/>
<name>A0A169RMS1_9CORY</name>
<dbReference type="GO" id="GO:0016620">
    <property type="term" value="F:oxidoreductase activity, acting on the aldehyde or oxo group of donors, NAD or NADP as acceptor"/>
    <property type="evidence" value="ECO:0007669"/>
    <property type="project" value="InterPro"/>
</dbReference>
<evidence type="ECO:0000313" key="7">
    <source>
        <dbReference type="Proteomes" id="UP000218244"/>
    </source>
</evidence>
<dbReference type="InterPro" id="IPR015590">
    <property type="entry name" value="Aldehyde_DH_dom"/>
</dbReference>
<sequence>MSSFFNPTPSSGSSSVPEYGLYINGEWIEPGNRTLIDVDNPATEDIIARVAEATEDDVDKAVKAACAAHDDGRWSALSPKERQQVLIRFADIMDERKAELVEIDIAECGSVGWFADAGQVGGAIAHLRSTIEAMDRFEWEKSSPVHFGNGVGQGQVVRESYGVAALISAYNFPLWLNMTKLAPALAAGCSVVLKPASTTPLEGLILAEIGEQAGIPAGVLNVITGGRVPTTALTVHPGVDMVSFTGSDSVGAQIYEQAARSIKKVVLELGGKSPNIVFEDADIDAVAAQVVTHTIIQAGQGCSLLMRTLVHSSRHDELVEKVAAGLQAITVGNPADPNSQMGPLISAAQRAKVEELIASGVEAGAELVTGGQRPEGLDEGFYIEPTLFANVDNSMRIAQEEFFGPVNVIIPFDTEDEAVELANDSIYGLSGAVNSADSIRAYKVARRLRTGAVIINGGGGAFPDISMPFGGYKASGIGREYGEWGIEEYLQTKSIGWSAGK</sequence>
<dbReference type="InterPro" id="IPR016163">
    <property type="entry name" value="Ald_DH_C"/>
</dbReference>
<dbReference type="AlphaFoldDB" id="A0A169RMS1"/>
<dbReference type="PANTHER" id="PTHR42804">
    <property type="entry name" value="ALDEHYDE DEHYDROGENASE"/>
    <property type="match status" value="1"/>
</dbReference>
<dbReference type="CDD" id="cd07089">
    <property type="entry name" value="ALDH_CddD-AldA-like"/>
    <property type="match status" value="1"/>
</dbReference>
<gene>
    <name evidence="6" type="ORF">N24_0186</name>
</gene>
<dbReference type="Gene3D" id="3.40.309.10">
    <property type="entry name" value="Aldehyde Dehydrogenase, Chain A, domain 2"/>
    <property type="match status" value="1"/>
</dbReference>
<dbReference type="Gene3D" id="3.40.605.10">
    <property type="entry name" value="Aldehyde Dehydrogenase, Chain A, domain 1"/>
    <property type="match status" value="1"/>
</dbReference>
<dbReference type="Pfam" id="PF00171">
    <property type="entry name" value="Aldedh"/>
    <property type="match status" value="1"/>
</dbReference>
<keyword evidence="7" id="KW-1185">Reference proteome</keyword>